<reference evidence="3" key="1">
    <citation type="submission" date="2023-04" db="EMBL/GenBank/DDBJ databases">
        <authorList>
            <person name="Vijverberg K."/>
            <person name="Xiong W."/>
            <person name="Schranz E."/>
        </authorList>
    </citation>
    <scope>NUCLEOTIDE SEQUENCE</scope>
</reference>
<evidence type="ECO:0000313" key="3">
    <source>
        <dbReference type="EMBL" id="CAI9283909.1"/>
    </source>
</evidence>
<dbReference type="AlphaFoldDB" id="A0AA35Z1F1"/>
<keyword evidence="1" id="KW-0175">Coiled coil</keyword>
<evidence type="ECO:0000256" key="1">
    <source>
        <dbReference type="SAM" id="Coils"/>
    </source>
</evidence>
<organism evidence="3 4">
    <name type="scientific">Lactuca saligna</name>
    <name type="common">Willowleaf lettuce</name>
    <dbReference type="NCBI Taxonomy" id="75948"/>
    <lineage>
        <taxon>Eukaryota</taxon>
        <taxon>Viridiplantae</taxon>
        <taxon>Streptophyta</taxon>
        <taxon>Embryophyta</taxon>
        <taxon>Tracheophyta</taxon>
        <taxon>Spermatophyta</taxon>
        <taxon>Magnoliopsida</taxon>
        <taxon>eudicotyledons</taxon>
        <taxon>Gunneridae</taxon>
        <taxon>Pentapetalae</taxon>
        <taxon>asterids</taxon>
        <taxon>campanulids</taxon>
        <taxon>Asterales</taxon>
        <taxon>Asteraceae</taxon>
        <taxon>Cichorioideae</taxon>
        <taxon>Cichorieae</taxon>
        <taxon>Lactucinae</taxon>
        <taxon>Lactuca</taxon>
    </lineage>
</organism>
<protein>
    <submittedName>
        <fullName evidence="3">Uncharacterized protein</fullName>
    </submittedName>
</protein>
<feature type="coiled-coil region" evidence="1">
    <location>
        <begin position="140"/>
        <end position="170"/>
    </location>
</feature>
<evidence type="ECO:0000256" key="2">
    <source>
        <dbReference type="SAM" id="SignalP"/>
    </source>
</evidence>
<gene>
    <name evidence="3" type="ORF">LSALG_LOCUS23477</name>
</gene>
<proteinExistence type="predicted"/>
<dbReference type="EMBL" id="OX465081">
    <property type="protein sequence ID" value="CAI9283909.1"/>
    <property type="molecule type" value="Genomic_DNA"/>
</dbReference>
<keyword evidence="4" id="KW-1185">Reference proteome</keyword>
<keyword evidence="2" id="KW-0732">Signal</keyword>
<evidence type="ECO:0000313" key="4">
    <source>
        <dbReference type="Proteomes" id="UP001177003"/>
    </source>
</evidence>
<sequence length="189" mass="20896">MLTLDILPLGLSIASSSSACSQEAVKALINTTLKEHAENLEKVNKVVEDSAATCKEATKKVNKLINDDWSFMSAFQRSFDSNTTKSYEVISRLGSSLHTEKEKLKEVRTGLQIDNVELNSSITSKIVKLQDDLATESTIMDALTLKIEKLKVLNVKLENAEKKINELLSERAVVTSYVSAVNMLLSDLF</sequence>
<accession>A0AA35Z1F1</accession>
<dbReference type="Proteomes" id="UP001177003">
    <property type="component" value="Chromosome 5"/>
</dbReference>
<feature type="signal peptide" evidence="2">
    <location>
        <begin position="1"/>
        <end position="19"/>
    </location>
</feature>
<name>A0AA35Z1F1_LACSI</name>
<feature type="chain" id="PRO_5041399866" evidence="2">
    <location>
        <begin position="20"/>
        <end position="189"/>
    </location>
</feature>